<dbReference type="OrthoDB" id="5243170at2"/>
<name>A0A346XU52_9ACTN</name>
<feature type="signal peptide" evidence="1">
    <location>
        <begin position="1"/>
        <end position="34"/>
    </location>
</feature>
<feature type="domain" description="3-keto-alpha-glucoside-1,2-lyase/3-keto-2-hydroxy-glucal hydratase" evidence="2">
    <location>
        <begin position="91"/>
        <end position="306"/>
    </location>
</feature>
<accession>A0A346XU52</accession>
<feature type="domain" description="3-keto-alpha-glucoside-1,2-lyase/3-keto-2-hydroxy-glucal hydratase" evidence="2">
    <location>
        <begin position="394"/>
        <end position="608"/>
    </location>
</feature>
<gene>
    <name evidence="3" type="ORF">DVS28_a1048</name>
</gene>
<dbReference type="InterPro" id="IPR010496">
    <property type="entry name" value="AL/BT2_dom"/>
</dbReference>
<evidence type="ECO:0000259" key="2">
    <source>
        <dbReference type="Pfam" id="PF06439"/>
    </source>
</evidence>
<proteinExistence type="predicted"/>
<dbReference type="Pfam" id="PF06439">
    <property type="entry name" value="3keto-disac_hyd"/>
    <property type="match status" value="2"/>
</dbReference>
<dbReference type="Gene3D" id="2.60.120.560">
    <property type="entry name" value="Exo-inulinase, domain 1"/>
    <property type="match status" value="2"/>
</dbReference>
<dbReference type="Proteomes" id="UP000264006">
    <property type="component" value="Chromosome"/>
</dbReference>
<dbReference type="AlphaFoldDB" id="A0A346XU52"/>
<sequence>MSRHLLSPAHARGTLGALLLAAALLLSLAPGAAADEVAPSTRASLEGDRSPDGWFRGPVEVHLDATDAGDDAVVATEYRVDDGEWQVLAGGAETIFDGTQASLDRWRMAGPGEFVLLPDGTMTTTGGMGMLWYPVEYGDIALELQFRDAKPPVFGGSNAGVFVRFPDVDDAASRSPAERHACQRGASEGDPVWVAVHCGHEIQINDAGSDPQKTGSVYNFASIGEVLAASPQGEWNDYRIEIRGGGDYEVVVIRNGVEINRWTNAPGQAPARQGDPGTDERQFATGYIGLQNHGWADYVQFRDIRVERLEAPAPIVVTGNGEHVVAYRSTDAAGNVEDTQQVRFRIDTTAPAVSGAVDDGILELTADDSPTGSGIAAIQYRTEGGEWTSVDPAAVLFDGSEASLEDWTMSGPGSFEVTEDGAMRTVGGMGLLWYAGQPWGDAAIQLEWRDARNDDQRSNGGVFIRFPDPEEAVDHTGLGGRHACQTGLGLFLAEWVAVGCGHEVQVNDGDADPQRTGSLYNFASIGTVEAAADFGAWNRYEVRTVGDGSYRVTVVRNGEVINTFDNTPGQRAARPFDPPTDMRQFAEGYFGLQNHGAADTIEYRNVRVLPLDPRTISVPVPAGDGLEVRAVDLAGNTSPASTITLG</sequence>
<dbReference type="RefSeq" id="WP_114590511.1">
    <property type="nucleotide sequence ID" value="NZ_CP031165.1"/>
</dbReference>
<feature type="chain" id="PRO_5016626405" evidence="1">
    <location>
        <begin position="35"/>
        <end position="646"/>
    </location>
</feature>
<evidence type="ECO:0000256" key="1">
    <source>
        <dbReference type="SAM" id="SignalP"/>
    </source>
</evidence>
<organism evidence="3 4">
    <name type="scientific">Euzebya pacifica</name>
    <dbReference type="NCBI Taxonomy" id="1608957"/>
    <lineage>
        <taxon>Bacteria</taxon>
        <taxon>Bacillati</taxon>
        <taxon>Actinomycetota</taxon>
        <taxon>Nitriliruptoria</taxon>
        <taxon>Euzebyales</taxon>
    </lineage>
</organism>
<evidence type="ECO:0000313" key="4">
    <source>
        <dbReference type="Proteomes" id="UP000264006"/>
    </source>
</evidence>
<keyword evidence="1" id="KW-0732">Signal</keyword>
<dbReference type="KEGG" id="euz:DVS28_a1048"/>
<keyword evidence="4" id="KW-1185">Reference proteome</keyword>
<dbReference type="EMBL" id="CP031165">
    <property type="protein sequence ID" value="AXV05749.1"/>
    <property type="molecule type" value="Genomic_DNA"/>
</dbReference>
<evidence type="ECO:0000313" key="3">
    <source>
        <dbReference type="EMBL" id="AXV05749.1"/>
    </source>
</evidence>
<dbReference type="GO" id="GO:0016787">
    <property type="term" value="F:hydrolase activity"/>
    <property type="evidence" value="ECO:0007669"/>
    <property type="project" value="InterPro"/>
</dbReference>
<protein>
    <submittedName>
        <fullName evidence="3">Cytochrome c551/c552</fullName>
    </submittedName>
</protein>
<reference evidence="3 4" key="1">
    <citation type="submission" date="2018-09" db="EMBL/GenBank/DDBJ databases">
        <title>Complete genome sequence of Euzebya sp. DY32-46 isolated from seawater of Pacific Ocean.</title>
        <authorList>
            <person name="Xu L."/>
            <person name="Wu Y.-H."/>
            <person name="Xu X.-W."/>
        </authorList>
    </citation>
    <scope>NUCLEOTIDE SEQUENCE [LARGE SCALE GENOMIC DNA]</scope>
    <source>
        <strain evidence="3 4">DY32-46</strain>
    </source>
</reference>